<reference evidence="3 4" key="1">
    <citation type="journal article" date="2018" name="J. Invertebr. Pathol.">
        <title>Morphological, genetic and biological characterisation of a novel alphabaculovirus isolated from Cryptophlebia peltastica (Lepidoptera: Tortricidae).</title>
        <authorList>
            <person name="Marsberg T."/>
            <person name="Jukes M.D."/>
            <person name="Krejmer-Rabalska M."/>
            <person name="Rabalski L."/>
            <person name="Knox C.M."/>
            <person name="Moore S.D."/>
            <person name="Hill M.P."/>
            <person name="Szewczyk B."/>
        </authorList>
    </citation>
    <scope>NUCLEOTIDE SEQUENCE [LARGE SCALE GENOMIC DNA]</scope>
    <source>
        <strain evidence="3">SA</strain>
    </source>
</reference>
<organism evidence="3 4">
    <name type="scientific">Cryptophlebia peltastica nucleopolyhedrovirus</name>
    <dbReference type="NCBI Taxonomy" id="2304025"/>
    <lineage>
        <taxon>Viruses</taxon>
        <taxon>Viruses incertae sedis</taxon>
        <taxon>Naldaviricetes</taxon>
        <taxon>Lefavirales</taxon>
        <taxon>Baculoviridae</taxon>
        <taxon>Alphabaculovirus</taxon>
        <taxon>Alphabaculovirus crypeltasticae</taxon>
    </lineage>
</organism>
<dbReference type="InterPro" id="IPR007954">
    <property type="entry name" value="Baculo_IE-1"/>
</dbReference>
<keyword evidence="1" id="KW-0479">Metal-binding</keyword>
<dbReference type="Pfam" id="PF05290">
    <property type="entry name" value="Baculo_IE-1"/>
    <property type="match status" value="1"/>
</dbReference>
<proteinExistence type="predicted"/>
<name>A0A346RNN6_9ABAC</name>
<dbReference type="RefSeq" id="YP_010086891.1">
    <property type="nucleotide sequence ID" value="NC_055500.1"/>
</dbReference>
<sequence length="248" mass="28802">MDYTISNNTMEADSESSTHFCNMGEDFFKEVILKFIFSNHYKPTLPLNPKQQHELRLAAFDIVNKMFLQMYNEPIPPLLMFREVDDEILLSKERCSHHLIETIAKVCAAINQLKSMPKYKHQIFIFLPYLKQLKTILSCFVNDYCCGKIVNKTLKNLTTLIDTGQSSLETIKTLFERVQVMNVFRDDIHLYQCNICHETSAESHFLKPNECCGYKICQACYANLWKFSNLYPVCPVCKQSFKKSSSGK</sequence>
<evidence type="ECO:0000256" key="1">
    <source>
        <dbReference type="PROSITE-ProRule" id="PRU00175"/>
    </source>
</evidence>
<evidence type="ECO:0000313" key="3">
    <source>
        <dbReference type="EMBL" id="AXS67683.1"/>
    </source>
</evidence>
<evidence type="ECO:0000313" key="4">
    <source>
        <dbReference type="Proteomes" id="UP000500845"/>
    </source>
</evidence>
<keyword evidence="1" id="KW-0863">Zinc-finger</keyword>
<dbReference type="PROSITE" id="PS50089">
    <property type="entry name" value="ZF_RING_2"/>
    <property type="match status" value="1"/>
</dbReference>
<dbReference type="Gene3D" id="3.30.40.10">
    <property type="entry name" value="Zinc/RING finger domain, C3HC4 (zinc finger)"/>
    <property type="match status" value="1"/>
</dbReference>
<dbReference type="KEGG" id="vg:65102136"/>
<dbReference type="SUPFAM" id="SSF57850">
    <property type="entry name" value="RING/U-box"/>
    <property type="match status" value="1"/>
</dbReference>
<evidence type="ECO:0000259" key="2">
    <source>
        <dbReference type="PROSITE" id="PS50089"/>
    </source>
</evidence>
<dbReference type="GO" id="GO:0008270">
    <property type="term" value="F:zinc ion binding"/>
    <property type="evidence" value="ECO:0007669"/>
    <property type="project" value="UniProtKB-KW"/>
</dbReference>
<keyword evidence="1" id="KW-0862">Zinc</keyword>
<keyword evidence="4" id="KW-1185">Reference proteome</keyword>
<protein>
    <submittedName>
        <fullName evidence="3">Ie-0</fullName>
    </submittedName>
</protein>
<accession>A0A346RNN6</accession>
<dbReference type="InterPro" id="IPR001841">
    <property type="entry name" value="Znf_RING"/>
</dbReference>
<feature type="domain" description="RING-type" evidence="2">
    <location>
        <begin position="193"/>
        <end position="238"/>
    </location>
</feature>
<dbReference type="InterPro" id="IPR013083">
    <property type="entry name" value="Znf_RING/FYVE/PHD"/>
</dbReference>
<dbReference type="Proteomes" id="UP000500845">
    <property type="component" value="Segment"/>
</dbReference>
<dbReference type="EMBL" id="MH394321">
    <property type="protein sequence ID" value="AXS67683.1"/>
    <property type="molecule type" value="Genomic_DNA"/>
</dbReference>
<dbReference type="GeneID" id="65102136"/>